<dbReference type="PROSITE" id="PS51142">
    <property type="entry name" value="NAS"/>
    <property type="match status" value="1"/>
</dbReference>
<dbReference type="AlphaFoldDB" id="S3CG22"/>
<dbReference type="Proteomes" id="UP000016922">
    <property type="component" value="Unassembled WGS sequence"/>
</dbReference>
<keyword evidence="2" id="KW-0808">Transferase</keyword>
<evidence type="ECO:0000256" key="2">
    <source>
        <dbReference type="ARBA" id="ARBA00022679"/>
    </source>
</evidence>
<dbReference type="PANTHER" id="PTHR32266:SF12">
    <property type="entry name" value="NICOTIANAMINE SYNTHASE 3"/>
    <property type="match status" value="1"/>
</dbReference>
<proteinExistence type="inferred from homology"/>
<evidence type="ECO:0008006" key="6">
    <source>
        <dbReference type="Google" id="ProtNLM"/>
    </source>
</evidence>
<name>S3CG22_GLAL2</name>
<dbReference type="PANTHER" id="PTHR32266">
    <property type="entry name" value="NICOTIANAMINE SYNTHASE 3"/>
    <property type="match status" value="1"/>
</dbReference>
<dbReference type="HOGENOM" id="CLU_031919_1_0_1"/>
<dbReference type="eggNOG" id="ENOG502QTU6">
    <property type="taxonomic scope" value="Eukaryota"/>
</dbReference>
<comment type="similarity">
    <text evidence="1">Belongs to the nicotianamine synthase (NAS)-like family.</text>
</comment>
<dbReference type="GO" id="GO:0030410">
    <property type="term" value="F:nicotianamine synthase activity"/>
    <property type="evidence" value="ECO:0007669"/>
    <property type="project" value="InterPro"/>
</dbReference>
<sequence>MPGTDALIMDPEIVPTITAILSIHTRLFALQSLVPSPEVNGLFEDLMTICLRPIPNARSSRILSDPRIVEILPALHQLCSLSEFEMEKYWCKRITDSSNPNEELRKFTYFENYVDLTRLELAAIYALDTNPINNVAFIGSGPLPLTSICLMEQVNETAELTRKANLGFTSWILETLGLTRKSKVKILNIDHSPEAIKSSTVLVHNLGISSVKMMFSLSSASDLTSLKEYDVVFLAALVGSTQEEKEKVLGVIVSKMTIGALVVIRSVAGMRGLCYPAFDATTEAVAACIDVGVTVDPGTRVVNSVVVGRVRARE</sequence>
<dbReference type="GO" id="GO:0030418">
    <property type="term" value="P:nicotianamine biosynthetic process"/>
    <property type="evidence" value="ECO:0007669"/>
    <property type="project" value="InterPro"/>
</dbReference>
<keyword evidence="3" id="KW-0949">S-adenosyl-L-methionine</keyword>
<dbReference type="STRING" id="1116229.S3CG22"/>
<dbReference type="OrthoDB" id="1858069at2759"/>
<evidence type="ECO:0000256" key="1">
    <source>
        <dbReference type="ARBA" id="ARBA00007009"/>
    </source>
</evidence>
<dbReference type="InterPro" id="IPR029063">
    <property type="entry name" value="SAM-dependent_MTases_sf"/>
</dbReference>
<dbReference type="EMBL" id="KE145372">
    <property type="protein sequence ID" value="EPE24845.1"/>
    <property type="molecule type" value="Genomic_DNA"/>
</dbReference>
<keyword evidence="5" id="KW-1185">Reference proteome</keyword>
<dbReference type="RefSeq" id="XP_008087760.1">
    <property type="nucleotide sequence ID" value="XM_008089569.1"/>
</dbReference>
<dbReference type="GeneID" id="19470467"/>
<accession>S3CG22</accession>
<gene>
    <name evidence="4" type="ORF">GLAREA_11426</name>
</gene>
<dbReference type="KEGG" id="glz:GLAREA_11426"/>
<evidence type="ECO:0000256" key="3">
    <source>
        <dbReference type="ARBA" id="ARBA00022691"/>
    </source>
</evidence>
<evidence type="ECO:0000313" key="5">
    <source>
        <dbReference type="Proteomes" id="UP000016922"/>
    </source>
</evidence>
<dbReference type="Pfam" id="PF03059">
    <property type="entry name" value="NAS"/>
    <property type="match status" value="1"/>
</dbReference>
<organism evidence="4 5">
    <name type="scientific">Glarea lozoyensis (strain ATCC 20868 / MF5171)</name>
    <dbReference type="NCBI Taxonomy" id="1116229"/>
    <lineage>
        <taxon>Eukaryota</taxon>
        <taxon>Fungi</taxon>
        <taxon>Dikarya</taxon>
        <taxon>Ascomycota</taxon>
        <taxon>Pezizomycotina</taxon>
        <taxon>Leotiomycetes</taxon>
        <taxon>Helotiales</taxon>
        <taxon>Helotiaceae</taxon>
        <taxon>Glarea</taxon>
    </lineage>
</organism>
<dbReference type="Gene3D" id="3.40.50.150">
    <property type="entry name" value="Vaccinia Virus protein VP39"/>
    <property type="match status" value="1"/>
</dbReference>
<protein>
    <recommendedName>
        <fullName evidence="6">Nicotianamine synthase</fullName>
    </recommendedName>
</protein>
<reference evidence="4 5" key="1">
    <citation type="journal article" date="2013" name="BMC Genomics">
        <title>Genomics-driven discovery of the pneumocandin biosynthetic gene cluster in the fungus Glarea lozoyensis.</title>
        <authorList>
            <person name="Chen L."/>
            <person name="Yue Q."/>
            <person name="Zhang X."/>
            <person name="Xiang M."/>
            <person name="Wang C."/>
            <person name="Li S."/>
            <person name="Che Y."/>
            <person name="Ortiz-Lopez F.J."/>
            <person name="Bills G.F."/>
            <person name="Liu X."/>
            <person name="An Z."/>
        </authorList>
    </citation>
    <scope>NUCLEOTIDE SEQUENCE [LARGE SCALE GENOMIC DNA]</scope>
    <source>
        <strain evidence="5">ATCC 20868 / MF5171</strain>
    </source>
</reference>
<evidence type="ECO:0000313" key="4">
    <source>
        <dbReference type="EMBL" id="EPE24845.1"/>
    </source>
</evidence>
<dbReference type="OMA" id="NIDMSPT"/>
<dbReference type="InterPro" id="IPR004298">
    <property type="entry name" value="Nicotian_synth"/>
</dbReference>